<dbReference type="Pfam" id="PF04321">
    <property type="entry name" value="RmlD_sub_bind"/>
    <property type="match status" value="1"/>
</dbReference>
<evidence type="ECO:0000259" key="1">
    <source>
        <dbReference type="Pfam" id="PF04321"/>
    </source>
</evidence>
<dbReference type="SUPFAM" id="SSF51735">
    <property type="entry name" value="NAD(P)-binding Rossmann-fold domains"/>
    <property type="match status" value="1"/>
</dbReference>
<feature type="domain" description="RmlD-like substrate binding" evidence="1">
    <location>
        <begin position="6"/>
        <end position="298"/>
    </location>
</feature>
<protein>
    <recommendedName>
        <fullName evidence="1">RmlD-like substrate binding domain-containing protein</fullName>
    </recommendedName>
</protein>
<dbReference type="AlphaFoldDB" id="A0AA39L3X4"/>
<keyword evidence="3" id="KW-1185">Reference proteome</keyword>
<dbReference type="PANTHER" id="PTHR10491:SF4">
    <property type="entry name" value="METHIONINE ADENOSYLTRANSFERASE 2 SUBUNIT BETA"/>
    <property type="match status" value="1"/>
</dbReference>
<dbReference type="PANTHER" id="PTHR10491">
    <property type="entry name" value="DTDP-4-DEHYDRORHAMNOSE REDUCTASE"/>
    <property type="match status" value="1"/>
</dbReference>
<dbReference type="GO" id="GO:0048270">
    <property type="term" value="F:methionine adenosyltransferase regulator activity"/>
    <property type="evidence" value="ECO:0007669"/>
    <property type="project" value="TreeGrafter"/>
</dbReference>
<sequence length="319" mass="34965">MSKRTALVTGATGLLGRQVVEAFRLSSGSWDVKGTGHSRADGADVLKVDLGSESEIAQALDSVKPHVIVHCAAQRFPDKVNKDPEAAKSLNVSATRSLASLAASRDIFVIYISTDYVFPGKPGDAPYEADAAPSPPNLYGQTKLDGEKVLLEEFARAGKHGSAVVMRVPVLYGKAEVPSESAVNVLMDSVWKAQTEGVAIKMDHWAIRYPTNTEDVGRVCRDVASKYLDAGNRRELPQILQFSSEDKMTKYEICEKFGEIMGLSIQRIEANTEGNDPNASVQRPYDCHLSTKGLKDLGIDISTCDFEGWWRREVRAFRK</sequence>
<dbReference type="FunFam" id="3.40.50.720:FF:000357">
    <property type="entry name" value="Methionine adenosyltransferase 2 subunit beta"/>
    <property type="match status" value="1"/>
</dbReference>
<evidence type="ECO:0000313" key="2">
    <source>
        <dbReference type="EMBL" id="KAK0383596.1"/>
    </source>
</evidence>
<dbReference type="GO" id="GO:0006556">
    <property type="term" value="P:S-adenosylmethionine biosynthetic process"/>
    <property type="evidence" value="ECO:0007669"/>
    <property type="project" value="TreeGrafter"/>
</dbReference>
<dbReference type="Gene3D" id="3.40.50.720">
    <property type="entry name" value="NAD(P)-binding Rossmann-like Domain"/>
    <property type="match status" value="1"/>
</dbReference>
<gene>
    <name evidence="2" type="ORF">NLU13_9507</name>
</gene>
<dbReference type="InterPro" id="IPR005913">
    <property type="entry name" value="dTDP_dehydrorham_reduct"/>
</dbReference>
<accession>A0AA39L3X4</accession>
<dbReference type="CDD" id="cd05254">
    <property type="entry name" value="dTDP_HR_like_SDR_e"/>
    <property type="match status" value="1"/>
</dbReference>
<comment type="caution">
    <text evidence="2">The sequence shown here is derived from an EMBL/GenBank/DDBJ whole genome shotgun (WGS) entry which is preliminary data.</text>
</comment>
<organism evidence="2 3">
    <name type="scientific">Sarocladium strictum</name>
    <name type="common">Black bundle disease fungus</name>
    <name type="synonym">Acremonium strictum</name>
    <dbReference type="NCBI Taxonomy" id="5046"/>
    <lineage>
        <taxon>Eukaryota</taxon>
        <taxon>Fungi</taxon>
        <taxon>Dikarya</taxon>
        <taxon>Ascomycota</taxon>
        <taxon>Pezizomycotina</taxon>
        <taxon>Sordariomycetes</taxon>
        <taxon>Hypocreomycetidae</taxon>
        <taxon>Hypocreales</taxon>
        <taxon>Sarocladiaceae</taxon>
        <taxon>Sarocladium</taxon>
    </lineage>
</organism>
<reference evidence="2" key="1">
    <citation type="submission" date="2022-10" db="EMBL/GenBank/DDBJ databases">
        <title>Determination and structural analysis of whole genome sequence of Sarocladium strictum F4-1.</title>
        <authorList>
            <person name="Hu L."/>
            <person name="Jiang Y."/>
        </authorList>
    </citation>
    <scope>NUCLEOTIDE SEQUENCE</scope>
    <source>
        <strain evidence="2">F4-1</strain>
    </source>
</reference>
<dbReference type="EMBL" id="JAPDFR010000009">
    <property type="protein sequence ID" value="KAK0383596.1"/>
    <property type="molecule type" value="Genomic_DNA"/>
</dbReference>
<dbReference type="InterPro" id="IPR029903">
    <property type="entry name" value="RmlD-like-bd"/>
</dbReference>
<name>A0AA39L3X4_SARSR</name>
<evidence type="ECO:0000313" key="3">
    <source>
        <dbReference type="Proteomes" id="UP001175261"/>
    </source>
</evidence>
<proteinExistence type="predicted"/>
<dbReference type="GO" id="GO:0048269">
    <property type="term" value="C:methionine adenosyltransferase complex"/>
    <property type="evidence" value="ECO:0007669"/>
    <property type="project" value="TreeGrafter"/>
</dbReference>
<dbReference type="Proteomes" id="UP001175261">
    <property type="component" value="Unassembled WGS sequence"/>
</dbReference>
<dbReference type="InterPro" id="IPR036291">
    <property type="entry name" value="NAD(P)-bd_dom_sf"/>
</dbReference>